<dbReference type="KEGG" id="smiz:4412673_02636"/>
<dbReference type="AlphaFoldDB" id="A0AAJ4XEG2"/>
<proteinExistence type="predicted"/>
<gene>
    <name evidence="1" type="ORF">SAMEA4412673_02636</name>
</gene>
<protein>
    <submittedName>
        <fullName evidence="1">PRTRC system protein B</fullName>
    </submittedName>
</protein>
<name>A0AAJ4XEG2_9SPHI</name>
<sequence>MDKITEKLVEEMSPFIILAGYRSNYEYYFESHDINDNGQVLSGKPLAAETIENILNSFKSQKISAQPKGLVPSNMVYMDLDNEIFIWKCPGKKRMLYFRDEFVGNGEAFVPDMIFKVKGKALSVFAVKDLKSENPILCVPPFPNCSNEGGVCQGSAKTKMKGNTFQDIINYWETIFWASEFTHLNANTVTKDNVTLTWKDLIKTGGKFPIDQLIEKKKKLNDLWK</sequence>
<dbReference type="EMBL" id="LT906468">
    <property type="protein sequence ID" value="SNV52201.1"/>
    <property type="molecule type" value="Genomic_DNA"/>
</dbReference>
<dbReference type="Pfam" id="PF14460">
    <property type="entry name" value="Prok-E2_D"/>
    <property type="match status" value="1"/>
</dbReference>
<dbReference type="InterPro" id="IPR032787">
    <property type="entry name" value="Prok-E2_D"/>
</dbReference>
<organism evidence="1 2">
    <name type="scientific">Sphingobacterium mizutaii</name>
    <dbReference type="NCBI Taxonomy" id="1010"/>
    <lineage>
        <taxon>Bacteria</taxon>
        <taxon>Pseudomonadati</taxon>
        <taxon>Bacteroidota</taxon>
        <taxon>Sphingobacteriia</taxon>
        <taxon>Sphingobacteriales</taxon>
        <taxon>Sphingobacteriaceae</taxon>
        <taxon>Sphingobacterium</taxon>
    </lineage>
</organism>
<accession>A0AAJ4XEG2</accession>
<dbReference type="RefSeq" id="WP_093097548.1">
    <property type="nucleotide sequence ID" value="NZ_FNGK01000001.1"/>
</dbReference>
<evidence type="ECO:0000313" key="2">
    <source>
        <dbReference type="Proteomes" id="UP000215355"/>
    </source>
</evidence>
<dbReference type="Proteomes" id="UP000215355">
    <property type="component" value="Chromosome 1"/>
</dbReference>
<evidence type="ECO:0000313" key="1">
    <source>
        <dbReference type="EMBL" id="SNV52201.1"/>
    </source>
</evidence>
<reference evidence="1 2" key="1">
    <citation type="submission" date="2017-06" db="EMBL/GenBank/DDBJ databases">
        <authorList>
            <consortium name="Pathogen Informatics"/>
        </authorList>
    </citation>
    <scope>NUCLEOTIDE SEQUENCE [LARGE SCALE GENOMIC DNA]</scope>
    <source>
        <strain evidence="1 2">NCTC12149</strain>
    </source>
</reference>